<protein>
    <submittedName>
        <fullName evidence="2">Uncharacterized protein</fullName>
    </submittedName>
</protein>
<keyword evidence="1" id="KW-1133">Transmembrane helix</keyword>
<reference evidence="2" key="1">
    <citation type="submission" date="2021-05" db="EMBL/GenBank/DDBJ databases">
        <authorList>
            <person name="Pietrasiak N."/>
            <person name="Ward R."/>
            <person name="Stajich J.E."/>
            <person name="Kurbessoian T."/>
        </authorList>
    </citation>
    <scope>NUCLEOTIDE SEQUENCE</scope>
    <source>
        <strain evidence="2">JT2-VF2</strain>
    </source>
</reference>
<comment type="caution">
    <text evidence="2">The sequence shown here is derived from an EMBL/GenBank/DDBJ whole genome shotgun (WGS) entry which is preliminary data.</text>
</comment>
<feature type="transmembrane region" description="Helical" evidence="1">
    <location>
        <begin position="70"/>
        <end position="93"/>
    </location>
</feature>
<dbReference type="AlphaFoldDB" id="A0A951UIZ9"/>
<name>A0A951UIZ9_9NOST</name>
<keyword evidence="1" id="KW-0812">Transmembrane</keyword>
<dbReference type="Proteomes" id="UP000715781">
    <property type="component" value="Unassembled WGS sequence"/>
</dbReference>
<evidence type="ECO:0000313" key="2">
    <source>
        <dbReference type="EMBL" id="MBW4564694.1"/>
    </source>
</evidence>
<keyword evidence="1" id="KW-0472">Membrane</keyword>
<gene>
    <name evidence="2" type="ORF">KME32_26945</name>
</gene>
<dbReference type="EMBL" id="JAHHHN010000025">
    <property type="protein sequence ID" value="MBW4564694.1"/>
    <property type="molecule type" value="Genomic_DNA"/>
</dbReference>
<feature type="transmembrane region" description="Helical" evidence="1">
    <location>
        <begin position="105"/>
        <end position="128"/>
    </location>
</feature>
<feature type="transmembrane region" description="Helical" evidence="1">
    <location>
        <begin position="40"/>
        <end position="63"/>
    </location>
</feature>
<feature type="transmembrane region" description="Helical" evidence="1">
    <location>
        <begin position="7"/>
        <end position="28"/>
    </location>
</feature>
<reference evidence="2" key="2">
    <citation type="journal article" date="2022" name="Microbiol. Resour. Announc.">
        <title>Metagenome Sequencing to Explore Phylogenomics of Terrestrial Cyanobacteria.</title>
        <authorList>
            <person name="Ward R.D."/>
            <person name="Stajich J.E."/>
            <person name="Johansen J.R."/>
            <person name="Huntemann M."/>
            <person name="Clum A."/>
            <person name="Foster B."/>
            <person name="Foster B."/>
            <person name="Roux S."/>
            <person name="Palaniappan K."/>
            <person name="Varghese N."/>
            <person name="Mukherjee S."/>
            <person name="Reddy T.B.K."/>
            <person name="Daum C."/>
            <person name="Copeland A."/>
            <person name="Chen I.A."/>
            <person name="Ivanova N.N."/>
            <person name="Kyrpides N.C."/>
            <person name="Shapiro N."/>
            <person name="Eloe-Fadrosh E.A."/>
            <person name="Pietrasiak N."/>
        </authorList>
    </citation>
    <scope>NUCLEOTIDE SEQUENCE</scope>
    <source>
        <strain evidence="2">JT2-VF2</strain>
    </source>
</reference>
<accession>A0A951UIZ9</accession>
<evidence type="ECO:0000313" key="3">
    <source>
        <dbReference type="Proteomes" id="UP000715781"/>
    </source>
</evidence>
<sequence>MWTRKFFWFILGIALWVSFGALIAGLGARIVSYTWVLTVMGYGAAVGSVGGLLVSLIGLAIASKVRSIDVMLWVLVGSIVGATIGFTGVILFGGYPHKSQADLTFVTLAPTGLVIGALLGILIGVGIWKYRHN</sequence>
<evidence type="ECO:0000256" key="1">
    <source>
        <dbReference type="SAM" id="Phobius"/>
    </source>
</evidence>
<organism evidence="2 3">
    <name type="scientific">Mojavia pulchra JT2-VF2</name>
    <dbReference type="NCBI Taxonomy" id="287848"/>
    <lineage>
        <taxon>Bacteria</taxon>
        <taxon>Bacillati</taxon>
        <taxon>Cyanobacteriota</taxon>
        <taxon>Cyanophyceae</taxon>
        <taxon>Nostocales</taxon>
        <taxon>Nostocaceae</taxon>
    </lineage>
</organism>
<proteinExistence type="predicted"/>